<dbReference type="Proteomes" id="UP000006443">
    <property type="component" value="Unassembled WGS sequence"/>
</dbReference>
<dbReference type="eggNOG" id="COG0583">
    <property type="taxonomic scope" value="Bacteria"/>
</dbReference>
<dbReference type="InterPro" id="IPR005119">
    <property type="entry name" value="LysR_subst-bd"/>
</dbReference>
<evidence type="ECO:0000256" key="4">
    <source>
        <dbReference type="ARBA" id="ARBA00023163"/>
    </source>
</evidence>
<dbReference type="FunFam" id="1.10.10.10:FF:000001">
    <property type="entry name" value="LysR family transcriptional regulator"/>
    <property type="match status" value="1"/>
</dbReference>
<dbReference type="PROSITE" id="PS50931">
    <property type="entry name" value="HTH_LYSR"/>
    <property type="match status" value="1"/>
</dbReference>
<evidence type="ECO:0000256" key="1">
    <source>
        <dbReference type="ARBA" id="ARBA00009437"/>
    </source>
</evidence>
<evidence type="ECO:0000313" key="7">
    <source>
        <dbReference type="Proteomes" id="UP000006443"/>
    </source>
</evidence>
<dbReference type="SUPFAM" id="SSF53850">
    <property type="entry name" value="Periplasmic binding protein-like II"/>
    <property type="match status" value="1"/>
</dbReference>
<dbReference type="STRING" id="555088.DealDRAFT_1368"/>
<dbReference type="RefSeq" id="WP_008516065.1">
    <property type="nucleotide sequence ID" value="NZ_ACJM01000006.1"/>
</dbReference>
<dbReference type="PRINTS" id="PR00039">
    <property type="entry name" value="HTHLYSR"/>
</dbReference>
<gene>
    <name evidence="6" type="ORF">DealDRAFT_1368</name>
</gene>
<dbReference type="AlphaFoldDB" id="C0GFV9"/>
<dbReference type="Pfam" id="PF03466">
    <property type="entry name" value="LysR_substrate"/>
    <property type="match status" value="1"/>
</dbReference>
<feature type="domain" description="HTH lysR-type" evidence="5">
    <location>
        <begin position="1"/>
        <end position="58"/>
    </location>
</feature>
<dbReference type="InterPro" id="IPR036388">
    <property type="entry name" value="WH-like_DNA-bd_sf"/>
</dbReference>
<dbReference type="EMBL" id="ACJM01000006">
    <property type="protein sequence ID" value="EEG77648.1"/>
    <property type="molecule type" value="Genomic_DNA"/>
</dbReference>
<dbReference type="GO" id="GO:0000976">
    <property type="term" value="F:transcription cis-regulatory region binding"/>
    <property type="evidence" value="ECO:0007669"/>
    <property type="project" value="TreeGrafter"/>
</dbReference>
<dbReference type="GO" id="GO:0003700">
    <property type="term" value="F:DNA-binding transcription factor activity"/>
    <property type="evidence" value="ECO:0007669"/>
    <property type="project" value="InterPro"/>
</dbReference>
<dbReference type="OrthoDB" id="119203at2"/>
<protein>
    <submittedName>
        <fullName evidence="6">Transcriptional regulator, LysR family</fullName>
    </submittedName>
</protein>
<keyword evidence="7" id="KW-1185">Reference proteome</keyword>
<name>C0GFV9_DETAL</name>
<comment type="similarity">
    <text evidence="1">Belongs to the LysR transcriptional regulatory family.</text>
</comment>
<keyword evidence="4" id="KW-0804">Transcription</keyword>
<evidence type="ECO:0000259" key="5">
    <source>
        <dbReference type="PROSITE" id="PS50931"/>
    </source>
</evidence>
<reference evidence="6 7" key="1">
    <citation type="submission" date="2009-02" db="EMBL/GenBank/DDBJ databases">
        <title>Sequencing of the draft genome and assembly of Dethiobacter alkaliphilus AHT 1.</title>
        <authorList>
            <consortium name="US DOE Joint Genome Institute (JGI-PGF)"/>
            <person name="Lucas S."/>
            <person name="Copeland A."/>
            <person name="Lapidus A."/>
            <person name="Glavina del Rio T."/>
            <person name="Dalin E."/>
            <person name="Tice H."/>
            <person name="Bruce D."/>
            <person name="Goodwin L."/>
            <person name="Pitluck S."/>
            <person name="Larimer F."/>
            <person name="Land M.L."/>
            <person name="Hauser L."/>
            <person name="Muyzer G."/>
        </authorList>
    </citation>
    <scope>NUCLEOTIDE SEQUENCE [LARGE SCALE GENOMIC DNA]</scope>
    <source>
        <strain evidence="6 7">AHT 1</strain>
    </source>
</reference>
<dbReference type="SUPFAM" id="SSF46785">
    <property type="entry name" value="Winged helix' DNA-binding domain"/>
    <property type="match status" value="1"/>
</dbReference>
<sequence length="308" mass="35177">MDFSSLRALCVVIDCGSISKAARKLFVSQPSLSVKIRDLESHFQTTLLERTNKGIRPTEAGLMVYQHAQKMLSLEESIERKLDKTKSQEQQLTVGTSTTLGDYALPCTVYNFQEKYPHYKILLEITDSEQVINMVLDQRVELGLIEGPISAEMREKLRQEGIKTRRVATSELIVVVPYNEYWQNIDSISMEKEFTSLPLVIRKKGSGIRTTLEMALHKYGLSLDHLNVVLELNTTNAMVAAVEANKGVTLLPEMAIRKELHYKTLKKITIENVTLRHHFTTLYYPGKSEKEVHSIFLNFLHSRERGFC</sequence>
<dbReference type="InterPro" id="IPR000847">
    <property type="entry name" value="LysR_HTH_N"/>
</dbReference>
<keyword evidence="2" id="KW-0805">Transcription regulation</keyword>
<dbReference type="PANTHER" id="PTHR30126:SF64">
    <property type="entry name" value="HTH-TYPE TRANSCRIPTIONAL REGULATOR CITR"/>
    <property type="match status" value="1"/>
</dbReference>
<dbReference type="Pfam" id="PF00126">
    <property type="entry name" value="HTH_1"/>
    <property type="match status" value="1"/>
</dbReference>
<evidence type="ECO:0000256" key="3">
    <source>
        <dbReference type="ARBA" id="ARBA00023125"/>
    </source>
</evidence>
<evidence type="ECO:0000313" key="6">
    <source>
        <dbReference type="EMBL" id="EEG77648.1"/>
    </source>
</evidence>
<evidence type="ECO:0000256" key="2">
    <source>
        <dbReference type="ARBA" id="ARBA00023015"/>
    </source>
</evidence>
<dbReference type="InterPro" id="IPR036390">
    <property type="entry name" value="WH_DNA-bd_sf"/>
</dbReference>
<proteinExistence type="inferred from homology"/>
<organism evidence="6 7">
    <name type="scientific">Dethiobacter alkaliphilus AHT 1</name>
    <dbReference type="NCBI Taxonomy" id="555088"/>
    <lineage>
        <taxon>Bacteria</taxon>
        <taxon>Bacillati</taxon>
        <taxon>Bacillota</taxon>
        <taxon>Dethiobacteria</taxon>
        <taxon>Dethiobacterales</taxon>
        <taxon>Dethiobacteraceae</taxon>
        <taxon>Dethiobacter</taxon>
    </lineage>
</organism>
<comment type="caution">
    <text evidence="6">The sequence shown here is derived from an EMBL/GenBank/DDBJ whole genome shotgun (WGS) entry which is preliminary data.</text>
</comment>
<keyword evidence="3" id="KW-0238">DNA-binding</keyword>
<accession>C0GFV9</accession>
<dbReference type="Gene3D" id="1.10.10.10">
    <property type="entry name" value="Winged helix-like DNA-binding domain superfamily/Winged helix DNA-binding domain"/>
    <property type="match status" value="1"/>
</dbReference>
<dbReference type="PANTHER" id="PTHR30126">
    <property type="entry name" value="HTH-TYPE TRANSCRIPTIONAL REGULATOR"/>
    <property type="match status" value="1"/>
</dbReference>
<dbReference type="Gene3D" id="3.40.190.290">
    <property type="match status" value="1"/>
</dbReference>